<evidence type="ECO:0000256" key="1">
    <source>
        <dbReference type="SAM" id="Phobius"/>
    </source>
</evidence>
<dbReference type="EMBL" id="VBWN01000001">
    <property type="protein sequence ID" value="TLF43414.1"/>
    <property type="molecule type" value="Genomic_DNA"/>
</dbReference>
<keyword evidence="1" id="KW-1133">Transmembrane helix</keyword>
<keyword evidence="1" id="KW-0812">Transmembrane</keyword>
<dbReference type="Proteomes" id="UP000307781">
    <property type="component" value="Unassembled WGS sequence"/>
</dbReference>
<protein>
    <submittedName>
        <fullName evidence="2">Uncharacterized protein</fullName>
    </submittedName>
</protein>
<dbReference type="AlphaFoldDB" id="A0A5R8M1H1"/>
<feature type="transmembrane region" description="Helical" evidence="1">
    <location>
        <begin position="12"/>
        <end position="33"/>
    </location>
</feature>
<evidence type="ECO:0000313" key="3">
    <source>
        <dbReference type="Proteomes" id="UP000307781"/>
    </source>
</evidence>
<comment type="caution">
    <text evidence="2">The sequence shown here is derived from an EMBL/GenBank/DDBJ whole genome shotgun (WGS) entry which is preliminary data.</text>
</comment>
<reference evidence="2 3" key="1">
    <citation type="submission" date="2019-05" db="EMBL/GenBank/DDBJ databases">
        <title>Genome-based reclassification of Lactobacillus casei as Lactobacillus casei subsp. casei. subsp.nov., description of Lactobacillus casei subsp. zeae subsp. nov., and emended description of Lactobacillus casei.</title>
        <authorList>
            <person name="Huang C.-H."/>
        </authorList>
    </citation>
    <scope>NUCLEOTIDE SEQUENCE [LARGE SCALE GENOMIC DNA]</scope>
    <source>
        <strain evidence="2 3">CRBIP24.58</strain>
    </source>
</reference>
<accession>A0A5R8M1H1</accession>
<feature type="transmembrane region" description="Helical" evidence="1">
    <location>
        <begin position="77"/>
        <end position="100"/>
    </location>
</feature>
<gene>
    <name evidence="2" type="ORF">FEI14_00580</name>
</gene>
<organism evidence="2 3">
    <name type="scientific">Lacticaseibacillus zeae</name>
    <name type="common">Lactobacillus zeae</name>
    <dbReference type="NCBI Taxonomy" id="57037"/>
    <lineage>
        <taxon>Bacteria</taxon>
        <taxon>Bacillati</taxon>
        <taxon>Bacillota</taxon>
        <taxon>Bacilli</taxon>
        <taxon>Lactobacillales</taxon>
        <taxon>Lactobacillaceae</taxon>
        <taxon>Lacticaseibacillus</taxon>
    </lineage>
</organism>
<name>A0A5R8M1H1_LACZE</name>
<sequence length="103" mass="11884">MRKMDEMEHKFLERSTGYAYVFLLTVLAIYDLVQLTNNTNDAETSFISLVIITSVVIQWGGYEWFKHKADKTDKEPGRILYMSIVLTAIVFIFGLVALMFHGK</sequence>
<evidence type="ECO:0000313" key="2">
    <source>
        <dbReference type="EMBL" id="TLF43414.1"/>
    </source>
</evidence>
<proteinExistence type="predicted"/>
<feature type="transmembrane region" description="Helical" evidence="1">
    <location>
        <begin position="45"/>
        <end position="65"/>
    </location>
</feature>
<keyword evidence="1" id="KW-0472">Membrane</keyword>